<organism evidence="3 4">
    <name type="scientific">Gossypium barbadense</name>
    <name type="common">Sea Island cotton</name>
    <name type="synonym">Hibiscus barbadensis</name>
    <dbReference type="NCBI Taxonomy" id="3634"/>
    <lineage>
        <taxon>Eukaryota</taxon>
        <taxon>Viridiplantae</taxon>
        <taxon>Streptophyta</taxon>
        <taxon>Embryophyta</taxon>
        <taxon>Tracheophyta</taxon>
        <taxon>Spermatophyta</taxon>
        <taxon>Magnoliopsida</taxon>
        <taxon>eudicotyledons</taxon>
        <taxon>Gunneridae</taxon>
        <taxon>Pentapetalae</taxon>
        <taxon>rosids</taxon>
        <taxon>malvids</taxon>
        <taxon>Malvales</taxon>
        <taxon>Malvaceae</taxon>
        <taxon>Malvoideae</taxon>
        <taxon>Gossypium</taxon>
    </lineage>
</organism>
<accession>A0A2P5XLM2</accession>
<gene>
    <name evidence="3" type="ORF">GOBAR_AA16473</name>
</gene>
<dbReference type="Pfam" id="PF25037">
    <property type="entry name" value="VPS13_C"/>
    <property type="match status" value="1"/>
</dbReference>
<dbReference type="OrthoDB" id="1715802at2759"/>
<dbReference type="EMBL" id="KZ664637">
    <property type="protein sequence ID" value="PPS04190.1"/>
    <property type="molecule type" value="Genomic_DNA"/>
</dbReference>
<sequence>MMIFPSSDLFSLIDVSEVRLKVSLETAPAQRPQGVLGVWSPILSAIGNAFKIQVHLRRVMRKDRFMRRSSILPAIENRIWRDLIHNPLHLLFSVDVLGMASSTLASLSKGFAELSTDGQFLQLRSKQVTSRRITGVGDGIIQGTEALAQGVAFGVSGIVRKPVESTRQNGFTGLAHGIGRACLGFIVQPVSGALDFFSLTVGGIEASCSKCLEALNNRSTFQRIRNPRAIHSDGILREYSEKEAAGQMVLYLAEASRRFGCTEIFKEPSKFAWSDYYEEHFIVPYQKILLVTNKRVTLLQCSSLDKMDKKPCKIIWDVPWEELMALELAKAGSHLPSCLLLHLKNFRRSEAFVRVIKCNVEEVEGTEPQAVQICSVVRKMWRMHQSDLKSIVPKVSSSHRHLHFSWSETDKKAPHAMKKSIIKSGEFSSSSSASDGIKIIKHVPSSHRLLHFSWSETDKKAPHAMKKSIIKSGEFSSSSSGSDGIKMIKHSMNFLKIWSSERELKGRCTLCRKQVADDGGVCSIWRPICPDGYVSIGDIARVGTHPPNVAAVYRNIDKLFALPVGYDLVWRNCLDDYTTPVSIWYPRAPDGFFSLGCVAVAGFEEPEADLVRCVAETVAEETTFEEQKVWCAPESYPWGCHVYQVQSDALHFVALRETKEESNWKPSRVRDDFQSPRSSESQ</sequence>
<dbReference type="PANTHER" id="PTHR16166:SF137">
    <property type="entry name" value="PLECKSTRIN HOMOLOGY (PH) DOMAIN-CONTAINING PROTEIN"/>
    <property type="match status" value="1"/>
</dbReference>
<feature type="domain" description="Intermembrane lipid transfer protein VPS13-like C-terminal" evidence="2">
    <location>
        <begin position="224"/>
        <end position="332"/>
    </location>
</feature>
<proteinExistence type="predicted"/>
<dbReference type="GO" id="GO:0006623">
    <property type="term" value="P:protein targeting to vacuole"/>
    <property type="evidence" value="ECO:0007669"/>
    <property type="project" value="TreeGrafter"/>
</dbReference>
<dbReference type="Pfam" id="PF06101">
    <property type="entry name" value="Vps62"/>
    <property type="match status" value="1"/>
</dbReference>
<evidence type="ECO:0000259" key="2">
    <source>
        <dbReference type="Pfam" id="PF25037"/>
    </source>
</evidence>
<name>A0A2P5XLM2_GOSBA</name>
<dbReference type="InterPro" id="IPR056748">
    <property type="entry name" value="VPS13-like_C"/>
</dbReference>
<dbReference type="Proteomes" id="UP000239757">
    <property type="component" value="Unassembled WGS sequence"/>
</dbReference>
<dbReference type="InterPro" id="IPR026847">
    <property type="entry name" value="VPS13"/>
</dbReference>
<dbReference type="AlphaFoldDB" id="A0A2P5XLM2"/>
<reference evidence="3 4" key="1">
    <citation type="submission" date="2015-01" db="EMBL/GenBank/DDBJ databases">
        <title>Genome of allotetraploid Gossypium barbadense reveals genomic plasticity and fiber elongation in cotton evolution.</title>
        <authorList>
            <person name="Chen X."/>
            <person name="Liu X."/>
            <person name="Zhao B."/>
            <person name="Zheng H."/>
            <person name="Hu Y."/>
            <person name="Lu G."/>
            <person name="Yang C."/>
            <person name="Chen J."/>
            <person name="Shan C."/>
            <person name="Zhang L."/>
            <person name="Zhou Y."/>
            <person name="Wang L."/>
            <person name="Guo W."/>
            <person name="Bai Y."/>
            <person name="Ruan J."/>
            <person name="Shangguan X."/>
            <person name="Mao Y."/>
            <person name="Jiang J."/>
            <person name="Zhu Y."/>
            <person name="Lei J."/>
            <person name="Kang H."/>
            <person name="Chen S."/>
            <person name="He X."/>
            <person name="Wang R."/>
            <person name="Wang Y."/>
            <person name="Chen J."/>
            <person name="Wang L."/>
            <person name="Yu S."/>
            <person name="Wang B."/>
            <person name="Wei J."/>
            <person name="Song S."/>
            <person name="Lu X."/>
            <person name="Gao Z."/>
            <person name="Gu W."/>
            <person name="Deng X."/>
            <person name="Ma D."/>
            <person name="Wang S."/>
            <person name="Liang W."/>
            <person name="Fang L."/>
            <person name="Cai C."/>
            <person name="Zhu X."/>
            <person name="Zhou B."/>
            <person name="Zhang Y."/>
            <person name="Chen Z."/>
            <person name="Xu S."/>
            <person name="Zhu R."/>
            <person name="Wang S."/>
            <person name="Zhang T."/>
            <person name="Zhao G."/>
        </authorList>
    </citation>
    <scope>NUCLEOTIDE SEQUENCE [LARGE SCALE GENOMIC DNA]</scope>
    <source>
        <strain evidence="4">cv. Xinhai21</strain>
        <tissue evidence="3">Leaf</tissue>
    </source>
</reference>
<dbReference type="GO" id="GO:0045053">
    <property type="term" value="P:protein retention in Golgi apparatus"/>
    <property type="evidence" value="ECO:0007669"/>
    <property type="project" value="TreeGrafter"/>
</dbReference>
<feature type="region of interest" description="Disordered" evidence="1">
    <location>
        <begin position="662"/>
        <end position="682"/>
    </location>
</feature>
<evidence type="ECO:0000313" key="4">
    <source>
        <dbReference type="Proteomes" id="UP000239757"/>
    </source>
</evidence>
<evidence type="ECO:0000256" key="1">
    <source>
        <dbReference type="SAM" id="MobiDB-lite"/>
    </source>
</evidence>
<dbReference type="InterPro" id="IPR009291">
    <property type="entry name" value="Vps62"/>
</dbReference>
<evidence type="ECO:0000313" key="3">
    <source>
        <dbReference type="EMBL" id="PPS04190.1"/>
    </source>
</evidence>
<protein>
    <recommendedName>
        <fullName evidence="2">Intermembrane lipid transfer protein VPS13-like C-terminal domain-containing protein</fullName>
    </recommendedName>
</protein>
<dbReference type="PANTHER" id="PTHR16166">
    <property type="entry name" value="VACUOLAR PROTEIN SORTING-ASSOCIATED PROTEIN VPS13"/>
    <property type="match status" value="1"/>
</dbReference>
<feature type="compositionally biased region" description="Basic and acidic residues" evidence="1">
    <location>
        <begin position="662"/>
        <end position="674"/>
    </location>
</feature>